<dbReference type="PANTHER" id="PTHR30381:SF0">
    <property type="entry name" value="FLAGELLAR P-RING PROTEIN"/>
    <property type="match status" value="1"/>
</dbReference>
<dbReference type="OrthoDB" id="9786431at2"/>
<dbReference type="RefSeq" id="WP_015850896.1">
    <property type="nucleotide sequence ID" value="NC_012881.1"/>
</dbReference>
<keyword evidence="6" id="KW-1185">Reference proteome</keyword>
<evidence type="ECO:0000256" key="2">
    <source>
        <dbReference type="ARBA" id="ARBA00022729"/>
    </source>
</evidence>
<accession>C6C0E3</accession>
<name>C6C0E3_MARSD</name>
<dbReference type="GO" id="GO:0071973">
    <property type="term" value="P:bacterial-type flagellum-dependent cell motility"/>
    <property type="evidence" value="ECO:0007669"/>
    <property type="project" value="InterPro"/>
</dbReference>
<dbReference type="PRINTS" id="PR01010">
    <property type="entry name" value="FLGPRINGFLGI"/>
</dbReference>
<comment type="subunit">
    <text evidence="4">The basal body constitutes a major portion of the flagellar organelle and consists of four rings (L,P,S, and M) mounted on a central rod.</text>
</comment>
<keyword evidence="5" id="KW-0282">Flagellum</keyword>
<dbReference type="GO" id="GO:0005198">
    <property type="term" value="F:structural molecule activity"/>
    <property type="evidence" value="ECO:0007669"/>
    <property type="project" value="InterPro"/>
</dbReference>
<keyword evidence="4" id="KW-0574">Periplasm</keyword>
<dbReference type="HAMAP" id="MF_00416">
    <property type="entry name" value="FlgI"/>
    <property type="match status" value="1"/>
</dbReference>
<keyword evidence="2" id="KW-0732">Signal</keyword>
<keyword evidence="5" id="KW-0969">Cilium</keyword>
<sequence length="377" mass="39203">MKFTNRMNRMTAGLAAAVLLLFIVLMSAQSAEAVRLKDISSFSGVRDNDLVGYGLVVGLSGTGDGTNSAFTITSMINMLEKMGVQVDRASIKPKNVAAVMVTAKMPVSAKPGAPLDVTVSSIGDSKSLFGGVLLMTPLKGIDGKVYALAQGALTVGGFSASGEAATASKNVVTVARIPSGATIERSVPFDFNRQQKITINLGVSDFGTTMQVVKRINGVVGGSYASAVDASTVDLAIPEHFRGNMVPLMAALENLEIAPDTKAKVVVDEKTGTVVLGRNVRLTKVAIAHGNLQVVIAEGADVSQPGPFAPEGAETVTTPETELAVEEDNNRLMLVEGATLQELVDGLNAIGATPRDLISILRTMKVAGALHAELEVI</sequence>
<evidence type="ECO:0000313" key="5">
    <source>
        <dbReference type="EMBL" id="ACS79077.1"/>
    </source>
</evidence>
<dbReference type="eggNOG" id="COG1706">
    <property type="taxonomic scope" value="Bacteria"/>
</dbReference>
<comment type="function">
    <text evidence="1 4">Assembles around the rod to form the L-ring and probably protects the motor/basal body from shearing forces during rotation.</text>
</comment>
<dbReference type="STRING" id="526222.Desal_1012"/>
<evidence type="ECO:0000256" key="3">
    <source>
        <dbReference type="ARBA" id="ARBA00023143"/>
    </source>
</evidence>
<dbReference type="Pfam" id="PF02119">
    <property type="entry name" value="FlgI"/>
    <property type="match status" value="1"/>
</dbReference>
<keyword evidence="5" id="KW-0966">Cell projection</keyword>
<dbReference type="NCBIfam" id="NF003676">
    <property type="entry name" value="PRK05303.1"/>
    <property type="match status" value="1"/>
</dbReference>
<dbReference type="Proteomes" id="UP000002601">
    <property type="component" value="Chromosome"/>
</dbReference>
<evidence type="ECO:0000256" key="1">
    <source>
        <dbReference type="ARBA" id="ARBA00002591"/>
    </source>
</evidence>
<proteinExistence type="inferred from homology"/>
<comment type="subcellular location">
    <subcellularLocation>
        <location evidence="4">Periplasm</location>
    </subcellularLocation>
    <subcellularLocation>
        <location evidence="4">Bacterial flagellum basal body</location>
    </subcellularLocation>
</comment>
<dbReference type="HOGENOM" id="CLU_045235_1_0_7"/>
<evidence type="ECO:0000313" key="6">
    <source>
        <dbReference type="Proteomes" id="UP000002601"/>
    </source>
</evidence>
<dbReference type="KEGG" id="dsa:Desal_1012"/>
<keyword evidence="3 4" id="KW-0975">Bacterial flagellum</keyword>
<dbReference type="PANTHER" id="PTHR30381">
    <property type="entry name" value="FLAGELLAR P-RING PERIPLASMIC PROTEIN FLGI"/>
    <property type="match status" value="1"/>
</dbReference>
<evidence type="ECO:0000256" key="4">
    <source>
        <dbReference type="HAMAP-Rule" id="MF_00416"/>
    </source>
</evidence>
<organism evidence="5 6">
    <name type="scientific">Maridesulfovibrio salexigens (strain ATCC 14822 / DSM 2638 / NCIMB 8403 / VKM B-1763)</name>
    <name type="common">Desulfovibrio salexigens</name>
    <dbReference type="NCBI Taxonomy" id="526222"/>
    <lineage>
        <taxon>Bacteria</taxon>
        <taxon>Pseudomonadati</taxon>
        <taxon>Thermodesulfobacteriota</taxon>
        <taxon>Desulfovibrionia</taxon>
        <taxon>Desulfovibrionales</taxon>
        <taxon>Desulfovibrionaceae</taxon>
        <taxon>Maridesulfovibrio</taxon>
    </lineage>
</organism>
<dbReference type="AlphaFoldDB" id="C6C0E3"/>
<dbReference type="EMBL" id="CP001649">
    <property type="protein sequence ID" value="ACS79077.1"/>
    <property type="molecule type" value="Genomic_DNA"/>
</dbReference>
<dbReference type="GO" id="GO:0009428">
    <property type="term" value="C:bacterial-type flagellum basal body, distal rod, P ring"/>
    <property type="evidence" value="ECO:0007669"/>
    <property type="project" value="InterPro"/>
</dbReference>
<dbReference type="GO" id="GO:0030288">
    <property type="term" value="C:outer membrane-bounded periplasmic space"/>
    <property type="evidence" value="ECO:0007669"/>
    <property type="project" value="InterPro"/>
</dbReference>
<protein>
    <recommendedName>
        <fullName evidence="4">Flagellar P-ring protein</fullName>
    </recommendedName>
    <alternativeName>
        <fullName evidence="4">Basal body P-ring protein</fullName>
    </alternativeName>
</protein>
<reference evidence="5 6" key="1">
    <citation type="submission" date="2009-06" db="EMBL/GenBank/DDBJ databases">
        <title>Complete sequence of Desulfovibrio salexigens DSM 2638.</title>
        <authorList>
            <consortium name="US DOE Joint Genome Institute"/>
            <person name="Lucas S."/>
            <person name="Copeland A."/>
            <person name="Lapidus A."/>
            <person name="Glavina del Rio T."/>
            <person name="Tice H."/>
            <person name="Bruce D."/>
            <person name="Goodwin L."/>
            <person name="Pitluck S."/>
            <person name="Munk A.C."/>
            <person name="Brettin T."/>
            <person name="Detter J.C."/>
            <person name="Han C."/>
            <person name="Tapia R."/>
            <person name="Larimer F."/>
            <person name="Land M."/>
            <person name="Hauser L."/>
            <person name="Kyrpides N."/>
            <person name="Anderson I."/>
            <person name="Wall J.D."/>
            <person name="Arkin A.P."/>
            <person name="Dehal P."/>
            <person name="Chivian D."/>
            <person name="Giles B."/>
            <person name="Hazen T.C."/>
        </authorList>
    </citation>
    <scope>NUCLEOTIDE SEQUENCE [LARGE SCALE GENOMIC DNA]</scope>
    <source>
        <strain evidence="6">ATCC 14822 / DSM 2638 / NCIMB 8403 / VKM B-1763</strain>
    </source>
</reference>
<dbReference type="InterPro" id="IPR001782">
    <property type="entry name" value="Flag_FlgI"/>
</dbReference>
<comment type="similarity">
    <text evidence="4">Belongs to the FlgI family.</text>
</comment>
<gene>
    <name evidence="4" type="primary">flgI</name>
    <name evidence="5" type="ordered locus">Desal_1012</name>
</gene>